<dbReference type="InterPro" id="IPR001254">
    <property type="entry name" value="Trypsin_dom"/>
</dbReference>
<accession>A0A812DGP1</accession>
<dbReference type="InterPro" id="IPR018114">
    <property type="entry name" value="TRYPSIN_HIS"/>
</dbReference>
<dbReference type="Gene3D" id="2.40.10.10">
    <property type="entry name" value="Trypsin-like serine proteases"/>
    <property type="match status" value="1"/>
</dbReference>
<keyword evidence="4" id="KW-0472">Membrane</keyword>
<dbReference type="PANTHER" id="PTHR24256">
    <property type="entry name" value="TRYPTASE-RELATED"/>
    <property type="match status" value="1"/>
</dbReference>
<keyword evidence="7" id="KW-1185">Reference proteome</keyword>
<evidence type="ECO:0000256" key="2">
    <source>
        <dbReference type="ARBA" id="ARBA00024195"/>
    </source>
</evidence>
<comment type="caution">
    <text evidence="6">The sequence shown here is derived from an EMBL/GenBank/DDBJ whole genome shotgun (WGS) entry which is preliminary data.</text>
</comment>
<dbReference type="InterPro" id="IPR051487">
    <property type="entry name" value="Ser/Thr_Proteases_Immune/Dev"/>
</dbReference>
<dbReference type="EMBL" id="CAHIKZ030003443">
    <property type="protein sequence ID" value="CAE1300435.1"/>
    <property type="molecule type" value="Genomic_DNA"/>
</dbReference>
<name>A0A812DGP1_ACAPH</name>
<evidence type="ECO:0000313" key="6">
    <source>
        <dbReference type="EMBL" id="CAE1300435.1"/>
    </source>
</evidence>
<dbReference type="AlphaFoldDB" id="A0A812DGP1"/>
<feature type="transmembrane region" description="Helical" evidence="4">
    <location>
        <begin position="484"/>
        <end position="509"/>
    </location>
</feature>
<feature type="compositionally biased region" description="Polar residues" evidence="3">
    <location>
        <begin position="29"/>
        <end position="59"/>
    </location>
</feature>
<feature type="domain" description="Peptidase S1" evidence="5">
    <location>
        <begin position="214"/>
        <end position="473"/>
    </location>
</feature>
<evidence type="ECO:0000256" key="1">
    <source>
        <dbReference type="ARBA" id="ARBA00023157"/>
    </source>
</evidence>
<dbReference type="InterPro" id="IPR009003">
    <property type="entry name" value="Peptidase_S1_PA"/>
</dbReference>
<evidence type="ECO:0000256" key="4">
    <source>
        <dbReference type="SAM" id="Phobius"/>
    </source>
</evidence>
<keyword evidence="1" id="KW-1015">Disulfide bond</keyword>
<feature type="region of interest" description="Disordered" evidence="3">
    <location>
        <begin position="1"/>
        <end position="75"/>
    </location>
</feature>
<evidence type="ECO:0000313" key="7">
    <source>
        <dbReference type="Proteomes" id="UP000597762"/>
    </source>
</evidence>
<dbReference type="GO" id="GO:0004252">
    <property type="term" value="F:serine-type endopeptidase activity"/>
    <property type="evidence" value="ECO:0007669"/>
    <property type="project" value="InterPro"/>
</dbReference>
<organism evidence="6 7">
    <name type="scientific">Acanthosepion pharaonis</name>
    <name type="common">Pharaoh cuttlefish</name>
    <name type="synonym">Sepia pharaonis</name>
    <dbReference type="NCBI Taxonomy" id="158019"/>
    <lineage>
        <taxon>Eukaryota</taxon>
        <taxon>Metazoa</taxon>
        <taxon>Spiralia</taxon>
        <taxon>Lophotrochozoa</taxon>
        <taxon>Mollusca</taxon>
        <taxon>Cephalopoda</taxon>
        <taxon>Coleoidea</taxon>
        <taxon>Decapodiformes</taxon>
        <taxon>Sepiida</taxon>
        <taxon>Sepiina</taxon>
        <taxon>Sepiidae</taxon>
        <taxon>Acanthosepion</taxon>
    </lineage>
</organism>
<keyword evidence="4" id="KW-0812">Transmembrane</keyword>
<reference evidence="6" key="1">
    <citation type="submission" date="2021-01" db="EMBL/GenBank/DDBJ databases">
        <authorList>
            <person name="Li R."/>
            <person name="Bekaert M."/>
        </authorList>
    </citation>
    <scope>NUCLEOTIDE SEQUENCE</scope>
    <source>
        <strain evidence="6">Farmed</strain>
    </source>
</reference>
<keyword evidence="4" id="KW-1133">Transmembrane helix</keyword>
<proteinExistence type="inferred from homology"/>
<dbReference type="SMART" id="SM00020">
    <property type="entry name" value="Tryp_SPc"/>
    <property type="match status" value="1"/>
</dbReference>
<dbReference type="GO" id="GO:0006508">
    <property type="term" value="P:proteolysis"/>
    <property type="evidence" value="ECO:0007669"/>
    <property type="project" value="InterPro"/>
</dbReference>
<gene>
    <name evidence="6" type="ORF">SPHA_53913</name>
</gene>
<dbReference type="InterPro" id="IPR043504">
    <property type="entry name" value="Peptidase_S1_PA_chymotrypsin"/>
</dbReference>
<sequence>MARHDEVSSSTKPCMKSSYAKSFERDGPSDSSTQTASKKMNLYNETISQDNRGNITRPSDVTGFESDPLGSSKRYHKAENHKGDIMLRNRSGNAYGSILIPANRKLFNKNDSPEAENVTTYDKLRKEVPPLKQELDSQRFLTYPEALDESNSLSSQAARDKMATPLKIPSDGVKFMRFGLPIPKTKIVKPRSKIYEEKPELEKSGILHLTKSHTASGMEKNEPLRKGQTWPWQMSVQEQRRSGWHHICHGAIIHPKVILTTAECIYWKKLATLRVVKHKVIDNVTPMGDGSYVRARILHPNFSPNLKRYRLNPNDLSLLFLQKEMGVSPVTWNVPVHVTATHCMTSRNGRSVGIVPTRYCLYHNNGNYLVPESHMCAYGPSCDERSNRGSPLVCQQPDGTPFLIGLSTWHSLLTFIYRTVHIYLSIYLSIYGRNHVYLSIDLSMEEIISIYLSMEEIMSIYLSIYLWKKSYLSIYLSMEEIMSIYLSICFSVHAFLSVPFLSMYLNLFISYYI</sequence>
<dbReference type="SUPFAM" id="SSF50494">
    <property type="entry name" value="Trypsin-like serine proteases"/>
    <property type="match status" value="1"/>
</dbReference>
<dbReference type="PROSITE" id="PS00134">
    <property type="entry name" value="TRYPSIN_HIS"/>
    <property type="match status" value="1"/>
</dbReference>
<dbReference type="PROSITE" id="PS50240">
    <property type="entry name" value="TRYPSIN_DOM"/>
    <property type="match status" value="1"/>
</dbReference>
<dbReference type="OrthoDB" id="9970815at2759"/>
<evidence type="ECO:0000259" key="5">
    <source>
        <dbReference type="PROSITE" id="PS50240"/>
    </source>
</evidence>
<dbReference type="Pfam" id="PF00089">
    <property type="entry name" value="Trypsin"/>
    <property type="match status" value="1"/>
</dbReference>
<evidence type="ECO:0000256" key="3">
    <source>
        <dbReference type="SAM" id="MobiDB-lite"/>
    </source>
</evidence>
<dbReference type="Proteomes" id="UP000597762">
    <property type="component" value="Unassembled WGS sequence"/>
</dbReference>
<protein>
    <recommendedName>
        <fullName evidence="5">Peptidase S1 domain-containing protein</fullName>
    </recommendedName>
</protein>
<comment type="similarity">
    <text evidence="2">Belongs to the peptidase S1 family. CLIP subfamily.</text>
</comment>